<reference evidence="6 7" key="1">
    <citation type="submission" date="2016-02" db="EMBL/GenBank/DDBJ databases">
        <authorList>
            <person name="Wen L."/>
            <person name="He K."/>
            <person name="Yang H."/>
        </authorList>
    </citation>
    <scope>NUCLEOTIDE SEQUENCE [LARGE SCALE GENOMIC DNA]</scope>
    <source>
        <strain evidence="6 7">CV58</strain>
    </source>
</reference>
<dbReference type="RefSeq" id="WP_068392789.1">
    <property type="nucleotide sequence ID" value="NZ_LSZO01000211.1"/>
</dbReference>
<dbReference type="Proteomes" id="UP000072660">
    <property type="component" value="Unassembled WGS sequence"/>
</dbReference>
<dbReference type="Pfam" id="PF04357">
    <property type="entry name" value="TamB"/>
    <property type="match status" value="1"/>
</dbReference>
<gene>
    <name evidence="6" type="ORF">AXE65_06910</name>
</gene>
<evidence type="ECO:0000256" key="2">
    <source>
        <dbReference type="ARBA" id="ARBA00022692"/>
    </source>
</evidence>
<keyword evidence="7" id="KW-1185">Reference proteome</keyword>
<comment type="subcellular location">
    <subcellularLocation>
        <location evidence="1">Membrane</location>
        <topology evidence="1">Single-pass membrane protein</topology>
    </subcellularLocation>
</comment>
<dbReference type="GO" id="GO:0005886">
    <property type="term" value="C:plasma membrane"/>
    <property type="evidence" value="ECO:0007669"/>
    <property type="project" value="InterPro"/>
</dbReference>
<keyword evidence="4" id="KW-0472">Membrane</keyword>
<dbReference type="AlphaFoldDB" id="A0A139SJ15"/>
<evidence type="ECO:0000313" key="7">
    <source>
        <dbReference type="Proteomes" id="UP000072660"/>
    </source>
</evidence>
<evidence type="ECO:0000313" key="6">
    <source>
        <dbReference type="EMBL" id="KXU34565.1"/>
    </source>
</evidence>
<organism evidence="6 7">
    <name type="scientific">Ventosimonas gracilis</name>
    <dbReference type="NCBI Taxonomy" id="1680762"/>
    <lineage>
        <taxon>Bacteria</taxon>
        <taxon>Pseudomonadati</taxon>
        <taxon>Pseudomonadota</taxon>
        <taxon>Gammaproteobacteria</taxon>
        <taxon>Pseudomonadales</taxon>
        <taxon>Ventosimonadaceae</taxon>
        <taxon>Ventosimonas</taxon>
    </lineage>
</organism>
<accession>A0A139SJ15</accession>
<comment type="caution">
    <text evidence="6">The sequence shown here is derived from an EMBL/GenBank/DDBJ whole genome shotgun (WGS) entry which is preliminary data.</text>
</comment>
<proteinExistence type="predicted"/>
<evidence type="ECO:0000256" key="3">
    <source>
        <dbReference type="ARBA" id="ARBA00022989"/>
    </source>
</evidence>
<dbReference type="OrthoDB" id="5555605at2"/>
<keyword evidence="3" id="KW-1133">Transmembrane helix</keyword>
<dbReference type="PANTHER" id="PTHR36985:SF1">
    <property type="entry name" value="TRANSLOCATION AND ASSEMBLY MODULE SUBUNIT TAMB"/>
    <property type="match status" value="1"/>
</dbReference>
<dbReference type="InterPro" id="IPR007452">
    <property type="entry name" value="TamB_C"/>
</dbReference>
<dbReference type="PANTHER" id="PTHR36985">
    <property type="entry name" value="TRANSLOCATION AND ASSEMBLY MODULE SUBUNIT TAMB"/>
    <property type="match status" value="1"/>
</dbReference>
<evidence type="ECO:0000256" key="1">
    <source>
        <dbReference type="ARBA" id="ARBA00004167"/>
    </source>
</evidence>
<evidence type="ECO:0000259" key="5">
    <source>
        <dbReference type="Pfam" id="PF04357"/>
    </source>
</evidence>
<dbReference type="GO" id="GO:0009306">
    <property type="term" value="P:protein secretion"/>
    <property type="evidence" value="ECO:0007669"/>
    <property type="project" value="InterPro"/>
</dbReference>
<name>A0A139SJ15_9GAMM</name>
<protein>
    <recommendedName>
        <fullName evidence="5">Translocation and assembly module TamB C-terminal domain-containing protein</fullName>
    </recommendedName>
</protein>
<evidence type="ECO:0000256" key="4">
    <source>
        <dbReference type="ARBA" id="ARBA00023136"/>
    </source>
</evidence>
<feature type="domain" description="Translocation and assembly module TamB C-terminal" evidence="5">
    <location>
        <begin position="908"/>
        <end position="1233"/>
    </location>
</feature>
<sequence>MIALKRLMLGLAALLVLALLAAVLLLVSTTGSRWLLAQVPGLQVQDFDGRLLKSWQAQRLIWQENGQRVALSDVQMAINPACLLHLTLCVEQLKVGRLDLHLPPASKGEADTAPLYLPPLRLPLLALELSQVQLGRLYLDTDEWLTEVNLQAHWSGHNVVIEQARARQQGRLITLSCELQMQKNWPLNAAAQLFLPAPDGEEWQLKLTASGNLLETLAVQGQSQGWLNAQIGGSITPLAQHLPLNLELDSEQPPFLGLPDNLQLSQLQVNASGDGETGYQIKARANLADTADNQPPLTVHLQALAFHKQVEIKQLQLAASDTQSLTASGVIRLQPGLTAQLDLHGRDFPWQRLYPLEQLPLALRQINAKVQYENGQYLGDFATELGGAGANVSLSGPFAGDLTQLTLSDLQLKTDAGGAQGKLHVQFADALAWQLALTLHQLNPAFWLDELPGQLSGSLSSQGKWQGAALQGDLAFDLNGKLRGQPAHLLAEGQGSQAQWNLKRLNIQLGNNRLNGTASGAGEQLQADLTLTLAQLKQLWPELSGSANGRIQLHGTLIRPQGTVQLAAQKLILAEQSIGALNIDGQFLEDNGTLQLLATDIDALGQRFSRLALNTRQKGAEQQLIGELNGKWRGELVKAAFALNGQYQVLGSGWQWLGDLRRFELSGYGQDWQLSKPTRLEKQADGPLSLAAHCLQSAAASLCADNLKLLPQVRLNYRLQNFDLASLAFWLPDNLRLAGSVFGELALDLSTELNGSLRLASESGTLRVQQEEKWLDLPWQRFTLNGQMNKTAIDGALDFQSKVLGSFTAALQINPDLADKPIHGQWQVDGLDLALLLPFLPQLSDLGGQLSGQGRVQGALLAPQIEADMALKQGQISGADLPLKLHQLEFAARVRGEQMQLGGGFASGEQGRGALNGQLSWQQGLSGEIHLSGEKLPVSLPPYAQLQVFPDLTLHLAEDKLSIDGRIQVPSGAIEIHSLPPSVVRPSMDASVVGREVGPRAQHSIGMNIALQVGSERVSFNGFGLQATLAGALHIGDNLSTQGELNLRGGRYRSYGQNLKVRRARLLFTGSLQQPFIDIEAVREVDNLVAGLRISGSADRPQTRIFAEPSMSDEQALSYLVLGKPLGSDAEGSNDLLLKAALGLGLAGGETLTERFGEQIGLSNFELGTQGSGENTQVMVSGTLANRLSVSYGVGLFEPQGTLALRYQLTRSLYLEVASSLANSLDLLYRRDF</sequence>
<keyword evidence="2" id="KW-0812">Transmembrane</keyword>
<dbReference type="GO" id="GO:0097347">
    <property type="term" value="C:TAM protein secretion complex"/>
    <property type="evidence" value="ECO:0007669"/>
    <property type="project" value="TreeGrafter"/>
</dbReference>
<dbReference type="EMBL" id="LSZO01000211">
    <property type="protein sequence ID" value="KXU34565.1"/>
    <property type="molecule type" value="Genomic_DNA"/>
</dbReference>